<name>A0A6V8L2U2_9ACTN</name>
<dbReference type="EMBL" id="BLPG01000001">
    <property type="protein sequence ID" value="GFJ91603.1"/>
    <property type="molecule type" value="Genomic_DNA"/>
</dbReference>
<dbReference type="SUPFAM" id="SSF56645">
    <property type="entry name" value="Acyl-CoA dehydrogenase NM domain-like"/>
    <property type="match status" value="1"/>
</dbReference>
<keyword evidence="1" id="KW-0285">Flavoprotein</keyword>
<dbReference type="Gene3D" id="1.20.140.10">
    <property type="entry name" value="Butyryl-CoA Dehydrogenase, subunit A, domain 3"/>
    <property type="match status" value="1"/>
</dbReference>
<protein>
    <submittedName>
        <fullName evidence="4">Oxidoreductase</fullName>
    </submittedName>
</protein>
<organism evidence="4 5">
    <name type="scientific">Phytohabitans rumicis</name>
    <dbReference type="NCBI Taxonomy" id="1076125"/>
    <lineage>
        <taxon>Bacteria</taxon>
        <taxon>Bacillati</taxon>
        <taxon>Actinomycetota</taxon>
        <taxon>Actinomycetes</taxon>
        <taxon>Micromonosporales</taxon>
        <taxon>Micromonosporaceae</taxon>
    </lineage>
</organism>
<dbReference type="InterPro" id="IPR036250">
    <property type="entry name" value="AcylCo_DH-like_C"/>
</dbReference>
<dbReference type="GO" id="GO:0050660">
    <property type="term" value="F:flavin adenine dinucleotide binding"/>
    <property type="evidence" value="ECO:0007669"/>
    <property type="project" value="InterPro"/>
</dbReference>
<dbReference type="InterPro" id="IPR009100">
    <property type="entry name" value="AcylCoA_DH/oxidase_NM_dom_sf"/>
</dbReference>
<dbReference type="RefSeq" id="WP_173078650.1">
    <property type="nucleotide sequence ID" value="NZ_BAABJB010000004.1"/>
</dbReference>
<evidence type="ECO:0000313" key="4">
    <source>
        <dbReference type="EMBL" id="GFJ91603.1"/>
    </source>
</evidence>
<accession>A0A6V8L2U2</accession>
<comment type="caution">
    <text evidence="4">The sequence shown here is derived from an EMBL/GenBank/DDBJ whole genome shotgun (WGS) entry which is preliminary data.</text>
</comment>
<dbReference type="Gene3D" id="1.10.540.10">
    <property type="entry name" value="Acyl-CoA dehydrogenase/oxidase, N-terminal domain"/>
    <property type="match status" value="1"/>
</dbReference>
<dbReference type="InterPro" id="IPR037069">
    <property type="entry name" value="AcylCoA_DH/ox_N_sf"/>
</dbReference>
<keyword evidence="2" id="KW-0274">FAD</keyword>
<dbReference type="Proteomes" id="UP000482960">
    <property type="component" value="Unassembled WGS sequence"/>
</dbReference>
<dbReference type="PANTHER" id="PTHR43884:SF20">
    <property type="entry name" value="ACYL-COA DEHYDROGENASE FADE28"/>
    <property type="match status" value="1"/>
</dbReference>
<dbReference type="PANTHER" id="PTHR43884">
    <property type="entry name" value="ACYL-COA DEHYDROGENASE"/>
    <property type="match status" value="1"/>
</dbReference>
<keyword evidence="5" id="KW-1185">Reference proteome</keyword>
<dbReference type="GO" id="GO:0003995">
    <property type="term" value="F:acyl-CoA dehydrogenase activity"/>
    <property type="evidence" value="ECO:0007669"/>
    <property type="project" value="TreeGrafter"/>
</dbReference>
<dbReference type="Gene3D" id="2.40.110.10">
    <property type="entry name" value="Butyryl-CoA Dehydrogenase, subunit A, domain 2"/>
    <property type="match status" value="1"/>
</dbReference>
<evidence type="ECO:0000256" key="1">
    <source>
        <dbReference type="ARBA" id="ARBA00022630"/>
    </source>
</evidence>
<dbReference type="InterPro" id="IPR046373">
    <property type="entry name" value="Acyl-CoA_Oxase/DH_mid-dom_sf"/>
</dbReference>
<reference evidence="4 5" key="2">
    <citation type="submission" date="2020-03" db="EMBL/GenBank/DDBJ databases">
        <authorList>
            <person name="Ichikawa N."/>
            <person name="Kimura A."/>
            <person name="Kitahashi Y."/>
            <person name="Uohara A."/>
        </authorList>
    </citation>
    <scope>NUCLEOTIDE SEQUENCE [LARGE SCALE GENOMIC DNA]</scope>
    <source>
        <strain evidence="4 5">NBRC 108638</strain>
    </source>
</reference>
<gene>
    <name evidence="4" type="ORF">Prum_052450</name>
</gene>
<evidence type="ECO:0000256" key="3">
    <source>
        <dbReference type="ARBA" id="ARBA00023002"/>
    </source>
</evidence>
<reference evidence="4 5" key="1">
    <citation type="submission" date="2020-03" db="EMBL/GenBank/DDBJ databases">
        <title>Whole genome shotgun sequence of Phytohabitans rumicis NBRC 108638.</title>
        <authorList>
            <person name="Komaki H."/>
            <person name="Tamura T."/>
        </authorList>
    </citation>
    <scope>NUCLEOTIDE SEQUENCE [LARGE SCALE GENOMIC DNA]</scope>
    <source>
        <strain evidence="4 5">NBRC 108638</strain>
    </source>
</reference>
<proteinExistence type="predicted"/>
<keyword evidence="3" id="KW-0560">Oxidoreductase</keyword>
<evidence type="ECO:0000256" key="2">
    <source>
        <dbReference type="ARBA" id="ARBA00022827"/>
    </source>
</evidence>
<evidence type="ECO:0000313" key="5">
    <source>
        <dbReference type="Proteomes" id="UP000482960"/>
    </source>
</evidence>
<dbReference type="AlphaFoldDB" id="A0A6V8L2U2"/>
<dbReference type="SUPFAM" id="SSF47203">
    <property type="entry name" value="Acyl-CoA dehydrogenase C-terminal domain-like"/>
    <property type="match status" value="1"/>
</dbReference>
<sequence length="376" mass="39062">MSFLGPERETLERLLPGLDKQLAEVPLLELETREGPGIEMFRKAGGPGLVIPTAYNGVGATAVEAVRATRALATRSPSVAIATTMHQFSVASLVALAKASSSFEWMLLDGVAVDGRLVASGFAEGRAGQGILSPTLTARRDGDVLRLSGAKRPCSLSRSMDLLTASVAIPEPDGSVKLGVAMIPAQSEGIRIEPFWSSWVLAGAQSDAVILDDVEVHPDLIVDLGTGLDGELDDLQTIGFVWFELLVTACYLGIAAGLVERVLLAGRGSVEDRARLATTIEGASLMLDGAASNLDAGDGSNDGLGRSLVVRFAVAEMVGTAVRGAVEALGGMAFVSSSEVAYLAAATHAIAFHPPSRHSVAGAMVEWFGGRPLVMS</sequence>